<comment type="function">
    <text evidence="2">Pyridoxal 5'-phosphate (PLP)-binding protein, which may be involved in intracellular homeostatic regulation of pyridoxal 5'-phosphate (PLP), the active form of vitamin B6.</text>
</comment>
<name>A0ABN8LBQ7_9CNID</name>
<dbReference type="EMBL" id="CALNXI010000011">
    <property type="protein sequence ID" value="CAH3014507.1"/>
    <property type="molecule type" value="Genomic_DNA"/>
</dbReference>
<feature type="region of interest" description="Disordered" evidence="3">
    <location>
        <begin position="248"/>
        <end position="304"/>
    </location>
</feature>
<feature type="compositionally biased region" description="Low complexity" evidence="3">
    <location>
        <begin position="274"/>
        <end position="286"/>
    </location>
</feature>
<dbReference type="InterPro" id="IPR011078">
    <property type="entry name" value="PyrdxlP_homeostasis"/>
</dbReference>
<keyword evidence="4" id="KW-1133">Transmembrane helix</keyword>
<feature type="transmembrane region" description="Helical" evidence="4">
    <location>
        <begin position="152"/>
        <end position="176"/>
    </location>
</feature>
<keyword evidence="6" id="KW-1185">Reference proteome</keyword>
<dbReference type="InterPro" id="IPR029066">
    <property type="entry name" value="PLP-binding_barrel"/>
</dbReference>
<feature type="modified residue" description="N6-(pyridoxal phosphate)lysine" evidence="2">
    <location>
        <position position="46"/>
    </location>
</feature>
<evidence type="ECO:0000256" key="2">
    <source>
        <dbReference type="HAMAP-Rule" id="MF_03225"/>
    </source>
</evidence>
<reference evidence="5 6" key="1">
    <citation type="submission" date="2022-05" db="EMBL/GenBank/DDBJ databases">
        <authorList>
            <consortium name="Genoscope - CEA"/>
            <person name="William W."/>
        </authorList>
    </citation>
    <scope>NUCLEOTIDE SEQUENCE [LARGE SCALE GENOMIC DNA]</scope>
</reference>
<dbReference type="Proteomes" id="UP001159427">
    <property type="component" value="Unassembled WGS sequence"/>
</dbReference>
<protein>
    <recommendedName>
        <fullName evidence="2">Pyridoxal phosphate homeostasis protein</fullName>
        <shortName evidence="2">PLP homeostasis protein</shortName>
    </recommendedName>
</protein>
<dbReference type="NCBIfam" id="TIGR00044">
    <property type="entry name" value="YggS family pyridoxal phosphate-dependent enzyme"/>
    <property type="match status" value="1"/>
</dbReference>
<dbReference type="PANTHER" id="PTHR10146:SF14">
    <property type="entry name" value="PYRIDOXAL PHOSPHATE HOMEOSTASIS PROTEIN"/>
    <property type="match status" value="1"/>
</dbReference>
<comment type="similarity">
    <text evidence="2">Belongs to the pyridoxal phosphate-binding protein YggS/PROSC family.</text>
</comment>
<sequence>MKRFSVLSMDGIGVALRSVISRVKDATAKRPSELPKTVPRLVAVSKLKPLECIVEAYQHGQRHFGENYVQELIEKSNDQKVQELPDIRWHFIGHLQSNKCNNLVGVPNLFMVETVDSAKLASALSSSWGKQNKQNPLNIMVQVNTSEEDSKYVYFSIITIIIVNMAVQAITVWNLFSGLMTIGEMNYDWSQGGNPDFICLVQCRKDVCERLGLSEENVELSMGMSSDFDKAILMGSTNVRVGSTIFGARQPKQPSSANAAGGIPQQSPRETMVSGGTSQSKTSQGTNPAEQDTFPPESFNVHQR</sequence>
<comment type="caution">
    <text evidence="5">The sequence shown here is derived from an EMBL/GenBank/DDBJ whole genome shotgun (WGS) entry which is preliminary data.</text>
</comment>
<dbReference type="PROSITE" id="PS01211">
    <property type="entry name" value="UPF0001"/>
    <property type="match status" value="1"/>
</dbReference>
<accession>A0ABN8LBQ7</accession>
<proteinExistence type="inferred from homology"/>
<gene>
    <name evidence="5" type="ORF">PEVE_00001740</name>
</gene>
<keyword evidence="4" id="KW-0472">Membrane</keyword>
<evidence type="ECO:0000256" key="3">
    <source>
        <dbReference type="SAM" id="MobiDB-lite"/>
    </source>
</evidence>
<keyword evidence="4" id="KW-0812">Transmembrane</keyword>
<dbReference type="Gene3D" id="3.20.20.10">
    <property type="entry name" value="Alanine racemase"/>
    <property type="match status" value="1"/>
</dbReference>
<dbReference type="SUPFAM" id="SSF51419">
    <property type="entry name" value="PLP-binding barrel"/>
    <property type="match status" value="1"/>
</dbReference>
<evidence type="ECO:0000256" key="1">
    <source>
        <dbReference type="ARBA" id="ARBA00022898"/>
    </source>
</evidence>
<evidence type="ECO:0000256" key="4">
    <source>
        <dbReference type="SAM" id="Phobius"/>
    </source>
</evidence>
<feature type="compositionally biased region" description="Polar residues" evidence="3">
    <location>
        <begin position="252"/>
        <end position="269"/>
    </location>
</feature>
<dbReference type="CDD" id="cd06822">
    <property type="entry name" value="PLPDE_III_YBL036c_euk"/>
    <property type="match status" value="1"/>
</dbReference>
<keyword evidence="1 2" id="KW-0663">Pyridoxal phosphate</keyword>
<dbReference type="HAMAP" id="MF_02087">
    <property type="entry name" value="PLP_homeostasis"/>
    <property type="match status" value="1"/>
</dbReference>
<dbReference type="PANTHER" id="PTHR10146">
    <property type="entry name" value="PROLINE SYNTHETASE CO-TRANSCRIBED BACTERIAL HOMOLOG PROTEIN"/>
    <property type="match status" value="1"/>
</dbReference>
<organism evidence="5 6">
    <name type="scientific">Porites evermanni</name>
    <dbReference type="NCBI Taxonomy" id="104178"/>
    <lineage>
        <taxon>Eukaryota</taxon>
        <taxon>Metazoa</taxon>
        <taxon>Cnidaria</taxon>
        <taxon>Anthozoa</taxon>
        <taxon>Hexacorallia</taxon>
        <taxon>Scleractinia</taxon>
        <taxon>Fungiina</taxon>
        <taxon>Poritidae</taxon>
        <taxon>Porites</taxon>
    </lineage>
</organism>
<evidence type="ECO:0000313" key="6">
    <source>
        <dbReference type="Proteomes" id="UP001159427"/>
    </source>
</evidence>
<evidence type="ECO:0000313" key="5">
    <source>
        <dbReference type="EMBL" id="CAH3014507.1"/>
    </source>
</evidence>